<reference evidence="1" key="1">
    <citation type="journal article" date="2015" name="Nature">
        <title>Complex archaea that bridge the gap between prokaryotes and eukaryotes.</title>
        <authorList>
            <person name="Spang A."/>
            <person name="Saw J.H."/>
            <person name="Jorgensen S.L."/>
            <person name="Zaremba-Niedzwiedzka K."/>
            <person name="Martijn J."/>
            <person name="Lind A.E."/>
            <person name="van Eijk R."/>
            <person name="Schleper C."/>
            <person name="Guy L."/>
            <person name="Ettema T.J."/>
        </authorList>
    </citation>
    <scope>NUCLEOTIDE SEQUENCE</scope>
</reference>
<comment type="caution">
    <text evidence="1">The sequence shown here is derived from an EMBL/GenBank/DDBJ whole genome shotgun (WGS) entry which is preliminary data.</text>
</comment>
<protein>
    <submittedName>
        <fullName evidence="1">Uncharacterized protein</fullName>
    </submittedName>
</protein>
<organism evidence="1">
    <name type="scientific">marine sediment metagenome</name>
    <dbReference type="NCBI Taxonomy" id="412755"/>
    <lineage>
        <taxon>unclassified sequences</taxon>
        <taxon>metagenomes</taxon>
        <taxon>ecological metagenomes</taxon>
    </lineage>
</organism>
<name>A0A0F9PUZ6_9ZZZZ</name>
<proteinExistence type="predicted"/>
<dbReference type="EMBL" id="LAZR01004868">
    <property type="protein sequence ID" value="KKN04886.1"/>
    <property type="molecule type" value="Genomic_DNA"/>
</dbReference>
<dbReference type="AlphaFoldDB" id="A0A0F9PUZ6"/>
<evidence type="ECO:0000313" key="1">
    <source>
        <dbReference type="EMBL" id="KKN04886.1"/>
    </source>
</evidence>
<gene>
    <name evidence="1" type="ORF">LCGC14_1092920</name>
</gene>
<sequence>MAQYSEWTEDGILYFRRGARDGYNVVDQTITSPGQTTGFNGTKGIDWNMISRSRLPT</sequence>
<accession>A0A0F9PUZ6</accession>